<dbReference type="GO" id="GO:0000930">
    <property type="term" value="C:gamma-tubulin complex"/>
    <property type="evidence" value="ECO:0007669"/>
    <property type="project" value="InterPro"/>
</dbReference>
<dbReference type="OMA" id="HRYISIL"/>
<keyword evidence="5" id="KW-0963">Cytoplasm</keyword>
<name>A0A0N4WX90_HAEPC</name>
<dbReference type="Gene3D" id="1.10.287.600">
    <property type="entry name" value="Helix hairpin bin"/>
    <property type="match status" value="1"/>
</dbReference>
<dbReference type="PROSITE" id="PS00227">
    <property type="entry name" value="TUBULIN"/>
    <property type="match status" value="1"/>
</dbReference>
<dbReference type="OrthoDB" id="10249382at2759"/>
<dbReference type="Gene3D" id="3.40.50.1440">
    <property type="entry name" value="Tubulin/FtsZ, GTPase domain"/>
    <property type="match status" value="1"/>
</dbReference>
<dbReference type="GO" id="GO:0003899">
    <property type="term" value="F:DNA-directed RNA polymerase activity"/>
    <property type="evidence" value="ECO:0007669"/>
    <property type="project" value="InterPro"/>
</dbReference>
<dbReference type="SUPFAM" id="SSF55307">
    <property type="entry name" value="Tubulin C-terminal domain-like"/>
    <property type="match status" value="1"/>
</dbReference>
<dbReference type="GO" id="GO:0005634">
    <property type="term" value="C:nucleus"/>
    <property type="evidence" value="ECO:0007669"/>
    <property type="project" value="UniProtKB-SubCell"/>
</dbReference>
<dbReference type="SUPFAM" id="SSF52490">
    <property type="entry name" value="Tubulin nucleotide-binding domain-like"/>
    <property type="match status" value="1"/>
</dbReference>
<dbReference type="InterPro" id="IPR033898">
    <property type="entry name" value="RNAP_AC19"/>
</dbReference>
<evidence type="ECO:0000259" key="13">
    <source>
        <dbReference type="SMART" id="SM00864"/>
    </source>
</evidence>
<dbReference type="InterPro" id="IPR008280">
    <property type="entry name" value="Tub_FtsZ_C"/>
</dbReference>
<dbReference type="CDD" id="cd02188">
    <property type="entry name" value="gamma_tubulin"/>
    <property type="match status" value="1"/>
</dbReference>
<dbReference type="InterPro" id="IPR003008">
    <property type="entry name" value="Tubulin_FtsZ_GTPase"/>
</dbReference>
<dbReference type="HAMAP" id="MF_00261">
    <property type="entry name" value="RNApol_arch_Rpo11"/>
    <property type="match status" value="1"/>
</dbReference>
<dbReference type="Proteomes" id="UP000268014">
    <property type="component" value="Unassembled WGS sequence"/>
</dbReference>
<dbReference type="PRINTS" id="PR01161">
    <property type="entry name" value="TUBULIN"/>
</dbReference>
<dbReference type="Gene3D" id="3.30.1360.10">
    <property type="entry name" value="RNA polymerase, RBP11-like subunit"/>
    <property type="match status" value="1"/>
</dbReference>
<evidence type="ECO:0000313" key="14">
    <source>
        <dbReference type="EMBL" id="VDO59790.1"/>
    </source>
</evidence>
<dbReference type="InterPro" id="IPR036603">
    <property type="entry name" value="RBP11-like"/>
</dbReference>
<dbReference type="InterPro" id="IPR023123">
    <property type="entry name" value="Tubulin_C"/>
</dbReference>
<keyword evidence="8" id="KW-0342">GTP-binding</keyword>
<comment type="subcellular location">
    <subcellularLocation>
        <location evidence="2">Cytoplasm</location>
        <location evidence="2">Cytoskeleton</location>
        <location evidence="2">Microtubule organizing center</location>
    </subcellularLocation>
    <subcellularLocation>
        <location evidence="1">Nucleus</location>
    </subcellularLocation>
</comment>
<dbReference type="PROSITE" id="PS01154">
    <property type="entry name" value="RNA_POL_L_13KD"/>
    <property type="match status" value="1"/>
</dbReference>
<protein>
    <recommendedName>
        <fullName evidence="12">DNA-directed RNA polymerase I subunit D</fullName>
    </recommendedName>
</protein>
<evidence type="ECO:0000256" key="5">
    <source>
        <dbReference type="ARBA" id="ARBA00022490"/>
    </source>
</evidence>
<proteinExistence type="inferred from homology"/>
<keyword evidence="6" id="KW-0493">Microtubule</keyword>
<dbReference type="InterPro" id="IPR008193">
    <property type="entry name" value="RNA_pol_Rpb11_13-16kDa_CS"/>
</dbReference>
<dbReference type="GO" id="GO:0000280">
    <property type="term" value="P:nuclear division"/>
    <property type="evidence" value="ECO:0007669"/>
    <property type="project" value="UniProtKB-ARBA"/>
</dbReference>
<dbReference type="SMART" id="SM00864">
    <property type="entry name" value="Tubulin"/>
    <property type="match status" value="1"/>
</dbReference>
<dbReference type="CDD" id="cd07029">
    <property type="entry name" value="RNAP_I_III_AC19"/>
    <property type="match status" value="1"/>
</dbReference>
<evidence type="ECO:0000256" key="4">
    <source>
        <dbReference type="ARBA" id="ARBA00022478"/>
    </source>
</evidence>
<keyword evidence="10" id="KW-0206">Cytoskeleton</keyword>
<dbReference type="Pfam" id="PF13656">
    <property type="entry name" value="RNA_pol_L_2"/>
    <property type="match status" value="1"/>
</dbReference>
<evidence type="ECO:0000256" key="3">
    <source>
        <dbReference type="ARBA" id="ARBA00009636"/>
    </source>
</evidence>
<dbReference type="GO" id="GO:0098813">
    <property type="term" value="P:nuclear chromosome segregation"/>
    <property type="evidence" value="ECO:0007669"/>
    <property type="project" value="UniProtKB-ARBA"/>
</dbReference>
<evidence type="ECO:0000256" key="1">
    <source>
        <dbReference type="ARBA" id="ARBA00004123"/>
    </source>
</evidence>
<dbReference type="SUPFAM" id="SSF55257">
    <property type="entry name" value="RBP11-like subunits of RNA polymerase"/>
    <property type="match status" value="1"/>
</dbReference>
<evidence type="ECO:0000313" key="15">
    <source>
        <dbReference type="Proteomes" id="UP000268014"/>
    </source>
</evidence>
<evidence type="ECO:0000256" key="6">
    <source>
        <dbReference type="ARBA" id="ARBA00022701"/>
    </source>
</evidence>
<dbReference type="PANTHER" id="PTHR11588">
    <property type="entry name" value="TUBULIN"/>
    <property type="match status" value="1"/>
</dbReference>
<accession>A0A0N4WX90</accession>
<dbReference type="FunFam" id="1.10.287.600:FF:000004">
    <property type="entry name" value="Tubulin gamma chain"/>
    <property type="match status" value="1"/>
</dbReference>
<keyword evidence="7" id="KW-0547">Nucleotide-binding</keyword>
<sequence>MVNIDEFVFQLDEASYNEDPTCLTLLLREEDHTIGNALKHILCRMKDVTFAGYNIPHPLEDQILLRVQTKKGVVAETVLIEALAHLETVFACIREKFEASYEEFGKSSMLLYADNMSHGQLMSIHVGQCGNQIGQSFWKTLCDEHAIDGRGRMTCEESVHDNKDVFFYQADDDHYVPRAVLVDLEPRVINGIMTNENFSRLFNPDNIYMSTHGGGAGNNWASGYGQGGEVYEQIMDIIERESENSDQMDGFLFTHSVSGGTGSGMGSLILEKIRDRFPKKVIQTYSVFANHEDTSDVIVHPYNSVLSMERLIDFPDHVVVIDNAALNRLAAGKFETQQPTFDHINSLVTRIMSTSTAMFRFDSHVLRSICSVSLSPIQPLHFIQAGFSPVVDPNESFTRKTSVVDVVRNLLKPSSMMVSTASMTKPEHCMLSAFLFLQGQITSTDVNTVCLSGHQSINAIHRAPWDFTNPLRILHTPSSPYIKPQYKVSGLMLNNSTSIAPLFERINQQFARLRSKNAFIDRFQKEEGFSVDMMDSSAERVQELIDLYKQAEKAEFLG</sequence>
<keyword evidence="4" id="KW-0240">DNA-directed RNA polymerase</keyword>
<reference evidence="16" key="1">
    <citation type="submission" date="2017-02" db="UniProtKB">
        <authorList>
            <consortium name="WormBaseParasite"/>
        </authorList>
    </citation>
    <scope>IDENTIFICATION</scope>
</reference>
<dbReference type="InterPro" id="IPR036525">
    <property type="entry name" value="Tubulin/FtsZ_GTPase_sf"/>
</dbReference>
<dbReference type="GO" id="GO:0005813">
    <property type="term" value="C:centrosome"/>
    <property type="evidence" value="ECO:0007669"/>
    <property type="project" value="UniProtKB-ARBA"/>
</dbReference>
<evidence type="ECO:0000256" key="2">
    <source>
        <dbReference type="ARBA" id="ARBA00004267"/>
    </source>
</evidence>
<keyword evidence="11" id="KW-0539">Nucleus</keyword>
<dbReference type="InterPro" id="IPR018316">
    <property type="entry name" value="Tubulin/FtsZ_2-layer-sand-dom"/>
</dbReference>
<dbReference type="InterPro" id="IPR017975">
    <property type="entry name" value="Tubulin_CS"/>
</dbReference>
<dbReference type="GO" id="GO:0006351">
    <property type="term" value="P:DNA-templated transcription"/>
    <property type="evidence" value="ECO:0007669"/>
    <property type="project" value="InterPro"/>
</dbReference>
<dbReference type="EMBL" id="UZAF01019405">
    <property type="protein sequence ID" value="VDO59790.1"/>
    <property type="molecule type" value="Genomic_DNA"/>
</dbReference>
<dbReference type="Pfam" id="PF00091">
    <property type="entry name" value="Tubulin"/>
    <property type="match status" value="1"/>
</dbReference>
<dbReference type="GO" id="GO:0003677">
    <property type="term" value="F:DNA binding"/>
    <property type="evidence" value="ECO:0007669"/>
    <property type="project" value="InterPro"/>
</dbReference>
<dbReference type="Gene3D" id="3.30.1330.20">
    <property type="entry name" value="Tubulin/FtsZ, C-terminal domain"/>
    <property type="match status" value="1"/>
</dbReference>
<keyword evidence="15" id="KW-1185">Reference proteome</keyword>
<evidence type="ECO:0000256" key="12">
    <source>
        <dbReference type="ARBA" id="ARBA00031757"/>
    </source>
</evidence>
<dbReference type="WBParaSite" id="HPLM_0001641801-mRNA-1">
    <property type="protein sequence ID" value="HPLM_0001641801-mRNA-1"/>
    <property type="gene ID" value="HPLM_0001641801"/>
</dbReference>
<organism evidence="16">
    <name type="scientific">Haemonchus placei</name>
    <name type="common">Barber's pole worm</name>
    <dbReference type="NCBI Taxonomy" id="6290"/>
    <lineage>
        <taxon>Eukaryota</taxon>
        <taxon>Metazoa</taxon>
        <taxon>Ecdysozoa</taxon>
        <taxon>Nematoda</taxon>
        <taxon>Chromadorea</taxon>
        <taxon>Rhabditida</taxon>
        <taxon>Rhabditina</taxon>
        <taxon>Rhabditomorpha</taxon>
        <taxon>Strongyloidea</taxon>
        <taxon>Trichostrongylidae</taxon>
        <taxon>Haemonchus</taxon>
    </lineage>
</organism>
<keyword evidence="9" id="KW-0804">Transcription</keyword>
<dbReference type="InterPro" id="IPR037103">
    <property type="entry name" value="Tubulin/FtsZ-like_C"/>
</dbReference>
<gene>
    <name evidence="14" type="ORF">HPLM_LOCUS16410</name>
</gene>
<dbReference type="InterPro" id="IPR022905">
    <property type="entry name" value="Rpo11-like"/>
</dbReference>
<evidence type="ECO:0000256" key="7">
    <source>
        <dbReference type="ARBA" id="ARBA00022741"/>
    </source>
</evidence>
<dbReference type="GO" id="GO:0007020">
    <property type="term" value="P:microtubule nucleation"/>
    <property type="evidence" value="ECO:0007669"/>
    <property type="project" value="InterPro"/>
</dbReference>
<evidence type="ECO:0000256" key="8">
    <source>
        <dbReference type="ARBA" id="ARBA00023134"/>
    </source>
</evidence>
<comment type="similarity">
    <text evidence="3">Belongs to the tubulin family.</text>
</comment>
<evidence type="ECO:0000256" key="9">
    <source>
        <dbReference type="ARBA" id="ARBA00023163"/>
    </source>
</evidence>
<dbReference type="PRINTS" id="PR01164">
    <property type="entry name" value="GAMMATUBULIN"/>
</dbReference>
<dbReference type="GO" id="GO:0046983">
    <property type="term" value="F:protein dimerization activity"/>
    <property type="evidence" value="ECO:0007669"/>
    <property type="project" value="InterPro"/>
</dbReference>
<dbReference type="InterPro" id="IPR000217">
    <property type="entry name" value="Tubulin"/>
</dbReference>
<dbReference type="GO" id="GO:0005525">
    <property type="term" value="F:GTP binding"/>
    <property type="evidence" value="ECO:0007669"/>
    <property type="project" value="UniProtKB-KW"/>
</dbReference>
<dbReference type="InterPro" id="IPR002454">
    <property type="entry name" value="Gamma_tubulin"/>
</dbReference>
<dbReference type="GO" id="GO:0000428">
    <property type="term" value="C:DNA-directed RNA polymerase complex"/>
    <property type="evidence" value="ECO:0007669"/>
    <property type="project" value="UniProtKB-KW"/>
</dbReference>
<dbReference type="STRING" id="6290.A0A0N4WX90"/>
<evidence type="ECO:0000256" key="10">
    <source>
        <dbReference type="ARBA" id="ARBA00023212"/>
    </source>
</evidence>
<dbReference type="AlphaFoldDB" id="A0A0N4WX90"/>
<dbReference type="InterPro" id="IPR009025">
    <property type="entry name" value="RBP11-like_dimer"/>
</dbReference>
<feature type="domain" description="Tubulin/FtsZ GTPase" evidence="13">
    <location>
        <begin position="163"/>
        <end position="363"/>
    </location>
</feature>
<evidence type="ECO:0000313" key="16">
    <source>
        <dbReference type="WBParaSite" id="HPLM_0001641801-mRNA-1"/>
    </source>
</evidence>
<reference evidence="14 15" key="2">
    <citation type="submission" date="2018-11" db="EMBL/GenBank/DDBJ databases">
        <authorList>
            <consortium name="Pathogen Informatics"/>
        </authorList>
    </citation>
    <scope>NUCLEOTIDE SEQUENCE [LARGE SCALE GENOMIC DNA]</scope>
    <source>
        <strain evidence="14 15">MHpl1</strain>
    </source>
</reference>
<dbReference type="Pfam" id="PF03953">
    <property type="entry name" value="Tubulin_C"/>
    <property type="match status" value="1"/>
</dbReference>
<dbReference type="GO" id="GO:0005874">
    <property type="term" value="C:microtubule"/>
    <property type="evidence" value="ECO:0007669"/>
    <property type="project" value="UniProtKB-KW"/>
</dbReference>
<dbReference type="GO" id="GO:0031122">
    <property type="term" value="P:cytoplasmic microtubule organization"/>
    <property type="evidence" value="ECO:0007669"/>
    <property type="project" value="InterPro"/>
</dbReference>
<evidence type="ECO:0000256" key="11">
    <source>
        <dbReference type="ARBA" id="ARBA00023242"/>
    </source>
</evidence>